<evidence type="ECO:0000256" key="2">
    <source>
        <dbReference type="ARBA" id="ARBA00023157"/>
    </source>
</evidence>
<dbReference type="PROSITE" id="PS50240">
    <property type="entry name" value="TRYPSIN_DOM"/>
    <property type="match status" value="1"/>
</dbReference>
<dbReference type="InterPro" id="IPR001314">
    <property type="entry name" value="Peptidase_S1A"/>
</dbReference>
<feature type="domain" description="Peptidase S1" evidence="4">
    <location>
        <begin position="121"/>
        <end position="361"/>
    </location>
</feature>
<keyword evidence="1 3" id="KW-0732">Signal</keyword>
<dbReference type="InterPro" id="IPR001254">
    <property type="entry name" value="Trypsin_dom"/>
</dbReference>
<keyword evidence="2" id="KW-1015">Disulfide bond</keyword>
<dbReference type="EMBL" id="JASPKY010000059">
    <property type="protein sequence ID" value="KAK9744374.1"/>
    <property type="molecule type" value="Genomic_DNA"/>
</dbReference>
<dbReference type="Proteomes" id="UP001458880">
    <property type="component" value="Unassembled WGS sequence"/>
</dbReference>
<dbReference type="AlphaFoldDB" id="A0AAW1MC80"/>
<dbReference type="GO" id="GO:0006508">
    <property type="term" value="P:proteolysis"/>
    <property type="evidence" value="ECO:0007669"/>
    <property type="project" value="InterPro"/>
</dbReference>
<dbReference type="SMART" id="SM00020">
    <property type="entry name" value="Tryp_SPc"/>
    <property type="match status" value="1"/>
</dbReference>
<dbReference type="Gene3D" id="2.40.10.10">
    <property type="entry name" value="Trypsin-like serine proteases"/>
    <property type="match status" value="2"/>
</dbReference>
<reference evidence="5 6" key="1">
    <citation type="journal article" date="2024" name="BMC Genomics">
        <title>De novo assembly and annotation of Popillia japonica's genome with initial clues to its potential as an invasive pest.</title>
        <authorList>
            <person name="Cucini C."/>
            <person name="Boschi S."/>
            <person name="Funari R."/>
            <person name="Cardaioli E."/>
            <person name="Iannotti N."/>
            <person name="Marturano G."/>
            <person name="Paoli F."/>
            <person name="Bruttini M."/>
            <person name="Carapelli A."/>
            <person name="Frati F."/>
            <person name="Nardi F."/>
        </authorList>
    </citation>
    <scope>NUCLEOTIDE SEQUENCE [LARGE SCALE GENOMIC DNA]</scope>
    <source>
        <strain evidence="5">DMR45628</strain>
    </source>
</reference>
<dbReference type="FunFam" id="2.40.10.10:FF:000068">
    <property type="entry name" value="transmembrane protease serine 2"/>
    <property type="match status" value="1"/>
</dbReference>
<dbReference type="InterPro" id="IPR051333">
    <property type="entry name" value="CLIP_Serine_Protease"/>
</dbReference>
<dbReference type="SUPFAM" id="SSF50494">
    <property type="entry name" value="Trypsin-like serine proteases"/>
    <property type="match status" value="1"/>
</dbReference>
<evidence type="ECO:0000259" key="4">
    <source>
        <dbReference type="PROSITE" id="PS50240"/>
    </source>
</evidence>
<protein>
    <submittedName>
        <fullName evidence="5">Trypsin</fullName>
    </submittedName>
</protein>
<dbReference type="PANTHER" id="PTHR24260">
    <property type="match status" value="1"/>
</dbReference>
<dbReference type="InterPro" id="IPR043504">
    <property type="entry name" value="Peptidase_S1_PA_chymotrypsin"/>
</dbReference>
<feature type="signal peptide" evidence="3">
    <location>
        <begin position="1"/>
        <end position="19"/>
    </location>
</feature>
<dbReference type="Pfam" id="PF00089">
    <property type="entry name" value="Trypsin"/>
    <property type="match status" value="1"/>
</dbReference>
<evidence type="ECO:0000313" key="6">
    <source>
        <dbReference type="Proteomes" id="UP001458880"/>
    </source>
</evidence>
<evidence type="ECO:0000256" key="1">
    <source>
        <dbReference type="ARBA" id="ARBA00022729"/>
    </source>
</evidence>
<dbReference type="PRINTS" id="PR00722">
    <property type="entry name" value="CHYMOTRYPSIN"/>
</dbReference>
<dbReference type="PANTHER" id="PTHR24260:SF147">
    <property type="entry name" value="EG:BACR7A4.3 PROTEIN-RELATED"/>
    <property type="match status" value="1"/>
</dbReference>
<dbReference type="InterPro" id="IPR009003">
    <property type="entry name" value="Peptidase_S1_PA"/>
</dbReference>
<organism evidence="5 6">
    <name type="scientific">Popillia japonica</name>
    <name type="common">Japanese beetle</name>
    <dbReference type="NCBI Taxonomy" id="7064"/>
    <lineage>
        <taxon>Eukaryota</taxon>
        <taxon>Metazoa</taxon>
        <taxon>Ecdysozoa</taxon>
        <taxon>Arthropoda</taxon>
        <taxon>Hexapoda</taxon>
        <taxon>Insecta</taxon>
        <taxon>Pterygota</taxon>
        <taxon>Neoptera</taxon>
        <taxon>Endopterygota</taxon>
        <taxon>Coleoptera</taxon>
        <taxon>Polyphaga</taxon>
        <taxon>Scarabaeiformia</taxon>
        <taxon>Scarabaeidae</taxon>
        <taxon>Rutelinae</taxon>
        <taxon>Popillia</taxon>
    </lineage>
</organism>
<evidence type="ECO:0000313" key="5">
    <source>
        <dbReference type="EMBL" id="KAK9744374.1"/>
    </source>
</evidence>
<dbReference type="SMART" id="SM00680">
    <property type="entry name" value="CLIP"/>
    <property type="match status" value="1"/>
</dbReference>
<keyword evidence="6" id="KW-1185">Reference proteome</keyword>
<name>A0AAW1MC80_POPJA</name>
<gene>
    <name evidence="5" type="ORF">QE152_g7825</name>
</gene>
<dbReference type="GO" id="GO:0004252">
    <property type="term" value="F:serine-type endopeptidase activity"/>
    <property type="evidence" value="ECO:0007669"/>
    <property type="project" value="InterPro"/>
</dbReference>
<comment type="caution">
    <text evidence="5">The sequence shown here is derived from an EMBL/GenBank/DDBJ whole genome shotgun (WGS) entry which is preliminary data.</text>
</comment>
<accession>A0AAW1MC80</accession>
<dbReference type="InterPro" id="IPR022700">
    <property type="entry name" value="CLIP"/>
</dbReference>
<feature type="chain" id="PRO_5043385259" evidence="3">
    <location>
        <begin position="20"/>
        <end position="367"/>
    </location>
</feature>
<sequence>MLLTVRLLSSFFTLYLVTGQLMLDEICQLNDNSFGICKHLYNCPLAVKNLLEKKERPKTCSFEGAIPIVCCKRRNDTLNVQQDQKSPEYGKVSAKMCKTYSTLVFQNLSSPTLLPNVLFDIVDTCAIKKENYKENTVVAREFPHLVSIGYDSTVGQVWKCSGALISDQYVVTAATCSFLQKLGAAKYVRVGSTLPRENYYHEKPMQFFQIQQFIKHPEYDENKLSSNIALIKLNDYVKFNSIVRPACLPTSQNEHEEAINVGWGTLNRPTYMNNEPLKNLLKVNPSSCNVEVQHNFCVEQITSNISQNCLVDQGSPLQIGTKDQHCMYDIIGVLSSWKACHSQGIYTNITMFVPWIEKIVWSTEFKS</sequence>
<proteinExistence type="predicted"/>
<evidence type="ECO:0000256" key="3">
    <source>
        <dbReference type="SAM" id="SignalP"/>
    </source>
</evidence>